<comment type="similarity">
    <text evidence="1">Belongs to the cytochrome b562 family.</text>
</comment>
<proteinExistence type="inferred from homology"/>
<dbReference type="Pfam" id="PF07361">
    <property type="entry name" value="Cytochrom_B562"/>
    <property type="match status" value="1"/>
</dbReference>
<keyword evidence="4" id="KW-1185">Reference proteome</keyword>
<protein>
    <submittedName>
        <fullName evidence="3">Cytochrome B562</fullName>
    </submittedName>
</protein>
<reference evidence="3" key="1">
    <citation type="journal article" date="2015" name="Genome Announc.">
        <title>Draft Genome Sequence of the Polyhydroxyalkanoate-Producing Bacterium Burkholderia sacchari LMG 19450 Isolated from Brazilian Sugarcane Plantation Soil.</title>
        <authorList>
            <person name="Alexandrino P.M."/>
            <person name="Mendonca T.T."/>
            <person name="Guaman Bautista L.P."/>
            <person name="Cherix J."/>
            <person name="Lozano-Sakalauskas G.C."/>
            <person name="Fujita A."/>
            <person name="Ramos Filho E."/>
            <person name="Long P."/>
            <person name="Padilla G."/>
            <person name="Taciro M.K."/>
            <person name="Gomez J.G."/>
            <person name="Silva L.F."/>
        </authorList>
    </citation>
    <scope>NUCLEOTIDE SEQUENCE</scope>
    <source>
        <strain evidence="3">LMG 19450</strain>
    </source>
</reference>
<name>A0A8T6ZK39_9BURK</name>
<dbReference type="AlphaFoldDB" id="A0A8T6ZK39"/>
<gene>
    <name evidence="3" type="ORF">NH14_026380</name>
</gene>
<reference evidence="3" key="2">
    <citation type="submission" date="2020-04" db="EMBL/GenBank/DDBJ databases">
        <authorList>
            <person name="Alexandrino P."/>
            <person name="Mendonca T."/>
            <person name="Guaman L."/>
            <person name="Cherix J."/>
            <person name="Lozano-Sakalauskas G."/>
            <person name="Fujita A."/>
            <person name="Filho E.R."/>
            <person name="Long P."/>
            <person name="Padilla G."/>
            <person name="Taciro M.K."/>
            <person name="Gomez J.G."/>
            <person name="Silva L.F."/>
            <person name="Torres M."/>
        </authorList>
    </citation>
    <scope>NUCLEOTIDE SEQUENCE</scope>
    <source>
        <strain evidence="3">LMG 19450</strain>
    </source>
</reference>
<accession>A0A8T6ZK39</accession>
<evidence type="ECO:0000313" key="4">
    <source>
        <dbReference type="Proteomes" id="UP000030460"/>
    </source>
</evidence>
<dbReference type="Gene3D" id="1.20.120.10">
    <property type="entry name" value="Cytochrome c/b562"/>
    <property type="match status" value="1"/>
</dbReference>
<evidence type="ECO:0000313" key="3">
    <source>
        <dbReference type="EMBL" id="NLP64620.1"/>
    </source>
</evidence>
<dbReference type="SUPFAM" id="SSF47175">
    <property type="entry name" value="Cytochromes"/>
    <property type="match status" value="1"/>
</dbReference>
<dbReference type="EMBL" id="JTDB02000009">
    <property type="protein sequence ID" value="NLP64620.1"/>
    <property type="molecule type" value="Genomic_DNA"/>
</dbReference>
<organism evidence="3 4">
    <name type="scientific">Paraburkholderia sacchari</name>
    <dbReference type="NCBI Taxonomy" id="159450"/>
    <lineage>
        <taxon>Bacteria</taxon>
        <taxon>Pseudomonadati</taxon>
        <taxon>Pseudomonadota</taxon>
        <taxon>Betaproteobacteria</taxon>
        <taxon>Burkholderiales</taxon>
        <taxon>Burkholderiaceae</taxon>
        <taxon>Paraburkholderia</taxon>
    </lineage>
</organism>
<dbReference type="InterPro" id="IPR010980">
    <property type="entry name" value="Cyt_c/b562"/>
</dbReference>
<evidence type="ECO:0000256" key="1">
    <source>
        <dbReference type="ARBA" id="ARBA00005523"/>
    </source>
</evidence>
<dbReference type="GO" id="GO:0005506">
    <property type="term" value="F:iron ion binding"/>
    <property type="evidence" value="ECO:0007669"/>
    <property type="project" value="InterPro"/>
</dbReference>
<dbReference type="OrthoDB" id="9100344at2"/>
<dbReference type="GO" id="GO:0022900">
    <property type="term" value="P:electron transport chain"/>
    <property type="evidence" value="ECO:0007669"/>
    <property type="project" value="InterPro"/>
</dbReference>
<sequence>MKDMKVAMQGAMASTTMPELSGYVARLERDAQQASRQTYRDDQRTYDDGMQALRQQLAEVDQAIRVNDMNSAKKALHEINDTRKHYHHLLG</sequence>
<dbReference type="InterPro" id="IPR009155">
    <property type="entry name" value="Cyt_b562"/>
</dbReference>
<dbReference type="GO" id="GO:0009055">
    <property type="term" value="F:electron transfer activity"/>
    <property type="evidence" value="ECO:0007669"/>
    <property type="project" value="InterPro"/>
</dbReference>
<keyword evidence="2" id="KW-0732">Signal</keyword>
<dbReference type="GO" id="GO:0042597">
    <property type="term" value="C:periplasmic space"/>
    <property type="evidence" value="ECO:0007669"/>
    <property type="project" value="InterPro"/>
</dbReference>
<dbReference type="GO" id="GO:0020037">
    <property type="term" value="F:heme binding"/>
    <property type="evidence" value="ECO:0007669"/>
    <property type="project" value="InterPro"/>
</dbReference>
<evidence type="ECO:0000256" key="2">
    <source>
        <dbReference type="ARBA" id="ARBA00022729"/>
    </source>
</evidence>
<comment type="caution">
    <text evidence="3">The sequence shown here is derived from an EMBL/GenBank/DDBJ whole genome shotgun (WGS) entry which is preliminary data.</text>
</comment>
<dbReference type="Proteomes" id="UP000030460">
    <property type="component" value="Unassembled WGS sequence"/>
</dbReference>